<dbReference type="Proteomes" id="UP001519460">
    <property type="component" value="Unassembled WGS sequence"/>
</dbReference>
<proteinExistence type="predicted"/>
<keyword evidence="2" id="KW-1185">Reference proteome</keyword>
<evidence type="ECO:0000313" key="2">
    <source>
        <dbReference type="Proteomes" id="UP001519460"/>
    </source>
</evidence>
<reference evidence="1 2" key="1">
    <citation type="journal article" date="2023" name="Sci. Data">
        <title>Genome assembly of the Korean intertidal mud-creeper Batillaria attramentaria.</title>
        <authorList>
            <person name="Patra A.K."/>
            <person name="Ho P.T."/>
            <person name="Jun S."/>
            <person name="Lee S.J."/>
            <person name="Kim Y."/>
            <person name="Won Y.J."/>
        </authorList>
    </citation>
    <scope>NUCLEOTIDE SEQUENCE [LARGE SCALE GENOMIC DNA]</scope>
    <source>
        <strain evidence="1">Wonlab-2016</strain>
    </source>
</reference>
<comment type="caution">
    <text evidence="1">The sequence shown here is derived from an EMBL/GenBank/DDBJ whole genome shotgun (WGS) entry which is preliminary data.</text>
</comment>
<accession>A0ABD0L261</accession>
<evidence type="ECO:0000313" key="1">
    <source>
        <dbReference type="EMBL" id="KAK7493408.1"/>
    </source>
</evidence>
<organism evidence="1 2">
    <name type="scientific">Batillaria attramentaria</name>
    <dbReference type="NCBI Taxonomy" id="370345"/>
    <lineage>
        <taxon>Eukaryota</taxon>
        <taxon>Metazoa</taxon>
        <taxon>Spiralia</taxon>
        <taxon>Lophotrochozoa</taxon>
        <taxon>Mollusca</taxon>
        <taxon>Gastropoda</taxon>
        <taxon>Caenogastropoda</taxon>
        <taxon>Sorbeoconcha</taxon>
        <taxon>Cerithioidea</taxon>
        <taxon>Batillariidae</taxon>
        <taxon>Batillaria</taxon>
    </lineage>
</organism>
<protein>
    <submittedName>
        <fullName evidence="1">Uncharacterized protein</fullName>
    </submittedName>
</protein>
<name>A0ABD0L261_9CAEN</name>
<dbReference type="EMBL" id="JACVVK020000093">
    <property type="protein sequence ID" value="KAK7493408.1"/>
    <property type="molecule type" value="Genomic_DNA"/>
</dbReference>
<dbReference type="AlphaFoldDB" id="A0ABD0L261"/>
<sequence>MRIAAVDNFIRIKANKGDSCAAANGPVFASLSHLQERTSKVCTAYVPYCPWVAYLYQPAAATAGGNCTASKT</sequence>
<gene>
    <name evidence="1" type="ORF">BaRGS_00015308</name>
</gene>